<comment type="caution">
    <text evidence="1">The sequence shown here is derived from an EMBL/GenBank/DDBJ whole genome shotgun (WGS) entry which is preliminary data.</text>
</comment>
<gene>
    <name evidence="1" type="ORF">KFK09_022437</name>
</gene>
<reference evidence="1" key="1">
    <citation type="journal article" date="2022" name="Front. Genet.">
        <title>Chromosome-Scale Assembly of the Dendrobium nobile Genome Provides Insights Into the Molecular Mechanism of the Biosynthesis of the Medicinal Active Ingredient of Dendrobium.</title>
        <authorList>
            <person name="Xu Q."/>
            <person name="Niu S.-C."/>
            <person name="Li K.-L."/>
            <person name="Zheng P.-J."/>
            <person name="Zhang X.-J."/>
            <person name="Jia Y."/>
            <person name="Liu Y."/>
            <person name="Niu Y.-X."/>
            <person name="Yu L.-H."/>
            <person name="Chen D.-F."/>
            <person name="Zhang G.-Q."/>
        </authorList>
    </citation>
    <scope>NUCLEOTIDE SEQUENCE</scope>
    <source>
        <tissue evidence="1">Leaf</tissue>
    </source>
</reference>
<sequence length="49" mass="6040">MTFISVHKDWRHFKYLFGSISHRMLRFINKYLKFCQDTTRGEKNVEDSQ</sequence>
<evidence type="ECO:0000313" key="1">
    <source>
        <dbReference type="EMBL" id="KAI0496130.1"/>
    </source>
</evidence>
<proteinExistence type="predicted"/>
<name>A0A8T3AJ37_DENNO</name>
<keyword evidence="2" id="KW-1185">Reference proteome</keyword>
<dbReference type="Proteomes" id="UP000829196">
    <property type="component" value="Unassembled WGS sequence"/>
</dbReference>
<dbReference type="EMBL" id="JAGYWB010000016">
    <property type="protein sequence ID" value="KAI0496130.1"/>
    <property type="molecule type" value="Genomic_DNA"/>
</dbReference>
<evidence type="ECO:0000313" key="2">
    <source>
        <dbReference type="Proteomes" id="UP000829196"/>
    </source>
</evidence>
<dbReference type="AlphaFoldDB" id="A0A8T3AJ37"/>
<organism evidence="1 2">
    <name type="scientific">Dendrobium nobile</name>
    <name type="common">Orchid</name>
    <dbReference type="NCBI Taxonomy" id="94219"/>
    <lineage>
        <taxon>Eukaryota</taxon>
        <taxon>Viridiplantae</taxon>
        <taxon>Streptophyta</taxon>
        <taxon>Embryophyta</taxon>
        <taxon>Tracheophyta</taxon>
        <taxon>Spermatophyta</taxon>
        <taxon>Magnoliopsida</taxon>
        <taxon>Liliopsida</taxon>
        <taxon>Asparagales</taxon>
        <taxon>Orchidaceae</taxon>
        <taxon>Epidendroideae</taxon>
        <taxon>Malaxideae</taxon>
        <taxon>Dendrobiinae</taxon>
        <taxon>Dendrobium</taxon>
    </lineage>
</organism>
<accession>A0A8T3AJ37</accession>
<protein>
    <submittedName>
        <fullName evidence="1">Uncharacterized protein</fullName>
    </submittedName>
</protein>
<dbReference type="SMR" id="A0A8T3AJ37"/>